<reference evidence="2" key="2">
    <citation type="journal article" date="2023" name="Microorganisms">
        <title>Genomic Characterization of Arcobacter butzleri Strains Isolated from Various Sources in Lithuania.</title>
        <authorList>
            <person name="Uljanovas D."/>
            <person name="Golz G."/>
            <person name="Fleischmann S."/>
            <person name="Kudirkiene E."/>
            <person name="Kasetiene N."/>
            <person name="Grineviciene A."/>
            <person name="Tamuleviciene E."/>
            <person name="Aksomaitiene J."/>
            <person name="Alter T."/>
            <person name="Malakauskas M."/>
        </authorList>
    </citation>
    <scope>NUCLEOTIDE SEQUENCE</scope>
    <source>
        <strain evidence="2">RCM39</strain>
    </source>
</reference>
<evidence type="ECO:0000313" key="3">
    <source>
        <dbReference type="Proteomes" id="UP001171529"/>
    </source>
</evidence>
<comment type="caution">
    <text evidence="2">The sequence shown here is derived from an EMBL/GenBank/DDBJ whole genome shotgun (WGS) entry which is preliminary data.</text>
</comment>
<protein>
    <recommendedName>
        <fullName evidence="4">DUF2868 domain-containing protein</fullName>
    </recommendedName>
</protein>
<name>A0AAW7PSZ4_9BACT</name>
<keyword evidence="1" id="KW-0812">Transmembrane</keyword>
<keyword evidence="1" id="KW-0472">Membrane</keyword>
<dbReference type="EMBL" id="JAPZDC010000007">
    <property type="protein sequence ID" value="MDN5064534.1"/>
    <property type="molecule type" value="Genomic_DNA"/>
</dbReference>
<organism evidence="2 3">
    <name type="scientific">Aliarcobacter butzleri</name>
    <dbReference type="NCBI Taxonomy" id="28197"/>
    <lineage>
        <taxon>Bacteria</taxon>
        <taxon>Pseudomonadati</taxon>
        <taxon>Campylobacterota</taxon>
        <taxon>Epsilonproteobacteria</taxon>
        <taxon>Campylobacterales</taxon>
        <taxon>Arcobacteraceae</taxon>
        <taxon>Aliarcobacter</taxon>
    </lineage>
</organism>
<evidence type="ECO:0008006" key="4">
    <source>
        <dbReference type="Google" id="ProtNLM"/>
    </source>
</evidence>
<sequence length="502" mass="60140">MINLKDVRKTDDSQELTVKAKEDLSKNKYFNIAYIFIIIGIIFALFFSLGYIDNKSKEINILEYILFVIAIPFTFMLVTLIIRMYSMLKKKEFDFINFLEMPFFIEKFKKFYIEKEAIKILSPFYWNIVSITYSIASILLLLKYTAVNKYSFYWSSTWISKEIIYVFSKPVELLSLNIIPNELEQENIYNFVSSDPMWLWFLIVLTLILILIPKILFLIFNKINSEKKLKESFISSNKSKIILNKVNFKNDERTDTEDNSINFKTFIFWPLTKTIKAIIKFFIKTIIRVLIKKESIPEKAMAVLKKDFEVKLDNSLKELSVILYKIVNEEEKCLQNSYSHIDEVKEKFKNKLFNTEKSFYKYVEKEWGFNKLEKELEDYKNIDIHSEKLNETGNLFKKYLLKESPKINLLVEESNIILKLNDEYKYDFLKKMYFYIELISLRSYLKKSDFVIVDLSDDVSFDKKDNSYIKKILKENNKDKFTEDLEKIMREIYKKKNCEIFL</sequence>
<reference evidence="2" key="1">
    <citation type="submission" date="2022-12" db="EMBL/GenBank/DDBJ databases">
        <authorList>
            <person name="Uljanovas D."/>
        </authorList>
    </citation>
    <scope>NUCLEOTIDE SEQUENCE</scope>
    <source>
        <strain evidence="2">RCM39</strain>
    </source>
</reference>
<keyword evidence="1" id="KW-1133">Transmembrane helix</keyword>
<feature type="transmembrane region" description="Helical" evidence="1">
    <location>
        <begin position="197"/>
        <end position="220"/>
    </location>
</feature>
<accession>A0AAW7PSZ4</accession>
<feature type="transmembrane region" description="Helical" evidence="1">
    <location>
        <begin position="124"/>
        <end position="146"/>
    </location>
</feature>
<dbReference type="Proteomes" id="UP001171529">
    <property type="component" value="Unassembled WGS sequence"/>
</dbReference>
<dbReference type="AlphaFoldDB" id="A0AAW7PSZ4"/>
<evidence type="ECO:0000256" key="1">
    <source>
        <dbReference type="SAM" id="Phobius"/>
    </source>
</evidence>
<gene>
    <name evidence="2" type="ORF">O8C91_10070</name>
</gene>
<proteinExistence type="predicted"/>
<dbReference type="RefSeq" id="WP_301344749.1">
    <property type="nucleotide sequence ID" value="NZ_JAPZDB010000006.1"/>
</dbReference>
<feature type="transmembrane region" description="Helical" evidence="1">
    <location>
        <begin position="64"/>
        <end position="82"/>
    </location>
</feature>
<evidence type="ECO:0000313" key="2">
    <source>
        <dbReference type="EMBL" id="MDN5064534.1"/>
    </source>
</evidence>
<feature type="transmembrane region" description="Helical" evidence="1">
    <location>
        <begin position="29"/>
        <end position="52"/>
    </location>
</feature>